<dbReference type="EMBL" id="JACDXX010000001">
    <property type="protein sequence ID" value="MCB5408670.1"/>
    <property type="molecule type" value="Genomic_DNA"/>
</dbReference>
<comment type="caution">
    <text evidence="1">The sequence shown here is derived from an EMBL/GenBank/DDBJ whole genome shotgun (WGS) entry which is preliminary data.</text>
</comment>
<gene>
    <name evidence="1" type="ORF">H0485_01435</name>
</gene>
<reference evidence="1 2" key="1">
    <citation type="submission" date="2020-07" db="EMBL/GenBank/DDBJ databases">
        <title>Pseudogemmobacter sp. nov., isolated from poultry manure in Taiwan.</title>
        <authorList>
            <person name="Lin S.-Y."/>
            <person name="Tang Y.-S."/>
            <person name="Young C.-C."/>
        </authorList>
    </citation>
    <scope>NUCLEOTIDE SEQUENCE [LARGE SCALE GENOMIC DNA]</scope>
    <source>
        <strain evidence="1 2">CC-YST710</strain>
    </source>
</reference>
<dbReference type="Proteomes" id="UP001198571">
    <property type="component" value="Unassembled WGS sequence"/>
</dbReference>
<dbReference type="PANTHER" id="PTHR42110">
    <property type="entry name" value="L-ASPARAGINASE, PUTATIVE (AFU_ORTHOLOGUE AFUA_3G11890)-RELATED"/>
    <property type="match status" value="1"/>
</dbReference>
<dbReference type="PANTHER" id="PTHR42110:SF1">
    <property type="entry name" value="L-ASPARAGINASE, PUTATIVE (AFU_ORTHOLOGUE AFUA_3G11890)-RELATED"/>
    <property type="match status" value="1"/>
</dbReference>
<accession>A0ABS8CH21</accession>
<keyword evidence="2" id="KW-1185">Reference proteome</keyword>
<organism evidence="1 2">
    <name type="scientific">Pseudogemmobacter faecipullorum</name>
    <dbReference type="NCBI Taxonomy" id="2755041"/>
    <lineage>
        <taxon>Bacteria</taxon>
        <taxon>Pseudomonadati</taxon>
        <taxon>Pseudomonadota</taxon>
        <taxon>Alphaproteobacteria</taxon>
        <taxon>Rhodobacterales</taxon>
        <taxon>Paracoccaceae</taxon>
        <taxon>Pseudogemmobacter</taxon>
    </lineage>
</organism>
<dbReference type="InterPro" id="IPR010349">
    <property type="entry name" value="Asparaginase_II"/>
</dbReference>
<evidence type="ECO:0000313" key="1">
    <source>
        <dbReference type="EMBL" id="MCB5408670.1"/>
    </source>
</evidence>
<proteinExistence type="predicted"/>
<evidence type="ECO:0000313" key="2">
    <source>
        <dbReference type="Proteomes" id="UP001198571"/>
    </source>
</evidence>
<sequence>MPLAELWRGGLPESAHLGHLVIADAGGIREHWGNPGAIIFPRSSCKMIQALPLLESGAAAAAGLQPRHLALACASHEGAALHVGAVSRWLQDLGLGEADLRCGAHEPRDKAERNRLIRAAEPPCQLHNNCSGKHAGFLTVNRHLGAGPDYGEYDHPLQQAIRQTTAEVAGEELAGWGVDGCSAPNFAFSLQGLARAMARFAVAREGQAGARGDAMARLVQAMIAHPDLVAGEGRACTGLMRAAEGRAAIKVGAEGVFVAILPEQGLGIALKCVDGNARAAEVALSAVLVRLGVIAAGHPLAQKWQDPVQRSWRGIEAGVLRADPALHRPLNQGAGKA</sequence>
<dbReference type="Pfam" id="PF06089">
    <property type="entry name" value="Asparaginase_II"/>
    <property type="match status" value="1"/>
</dbReference>
<name>A0ABS8CH21_9RHOB</name>
<protein>
    <submittedName>
        <fullName evidence="1">Asparaginase</fullName>
    </submittedName>
</protein>